<keyword evidence="5 6" id="KW-0961">Cell wall biogenesis/degradation</keyword>
<dbReference type="SUPFAM" id="SSF141523">
    <property type="entry name" value="L,D-transpeptidase catalytic domain-like"/>
    <property type="match status" value="1"/>
</dbReference>
<feature type="domain" description="L,D-TPase catalytic" evidence="8">
    <location>
        <begin position="205"/>
        <end position="323"/>
    </location>
</feature>
<feature type="compositionally biased region" description="Low complexity" evidence="7">
    <location>
        <begin position="63"/>
        <end position="97"/>
    </location>
</feature>
<protein>
    <submittedName>
        <fullName evidence="9">Murein L,D-transpeptidase</fullName>
    </submittedName>
</protein>
<dbReference type="Proteomes" id="UP000320244">
    <property type="component" value="Unassembled WGS sequence"/>
</dbReference>
<keyword evidence="4 6" id="KW-0573">Peptidoglycan synthesis</keyword>
<dbReference type="Pfam" id="PF03734">
    <property type="entry name" value="YkuD"/>
    <property type="match status" value="1"/>
</dbReference>
<evidence type="ECO:0000256" key="1">
    <source>
        <dbReference type="ARBA" id="ARBA00004752"/>
    </source>
</evidence>
<dbReference type="GO" id="GO:0071555">
    <property type="term" value="P:cell wall organization"/>
    <property type="evidence" value="ECO:0007669"/>
    <property type="project" value="UniProtKB-UniRule"/>
</dbReference>
<dbReference type="PANTHER" id="PTHR30582:SF2">
    <property type="entry name" value="L,D-TRANSPEPTIDASE YCIB-RELATED"/>
    <property type="match status" value="1"/>
</dbReference>
<dbReference type="GO" id="GO:0008360">
    <property type="term" value="P:regulation of cell shape"/>
    <property type="evidence" value="ECO:0007669"/>
    <property type="project" value="UniProtKB-UniRule"/>
</dbReference>
<evidence type="ECO:0000259" key="8">
    <source>
        <dbReference type="PROSITE" id="PS52029"/>
    </source>
</evidence>
<dbReference type="CDD" id="cd16913">
    <property type="entry name" value="YkuD_like"/>
    <property type="match status" value="1"/>
</dbReference>
<keyword evidence="10" id="KW-1185">Reference proteome</keyword>
<reference evidence="9 10" key="1">
    <citation type="submission" date="2019-05" db="EMBL/GenBank/DDBJ databases">
        <authorList>
            <person name="Lee S.D."/>
        </authorList>
    </citation>
    <scope>NUCLEOTIDE SEQUENCE [LARGE SCALE GENOMIC DNA]</scope>
    <source>
        <strain evidence="9 10">C5-26</strain>
    </source>
</reference>
<evidence type="ECO:0000256" key="2">
    <source>
        <dbReference type="ARBA" id="ARBA00022679"/>
    </source>
</evidence>
<dbReference type="OrthoDB" id="5243103at2"/>
<gene>
    <name evidence="9" type="ORF">FGL98_04275</name>
</gene>
<proteinExistence type="predicted"/>
<dbReference type="PROSITE" id="PS51257">
    <property type="entry name" value="PROKAR_LIPOPROTEIN"/>
    <property type="match status" value="1"/>
</dbReference>
<dbReference type="Gene3D" id="2.40.440.10">
    <property type="entry name" value="L,D-transpeptidase catalytic domain-like"/>
    <property type="match status" value="1"/>
</dbReference>
<dbReference type="InterPro" id="IPR038063">
    <property type="entry name" value="Transpep_catalytic_dom"/>
</dbReference>
<keyword evidence="2" id="KW-0808">Transferase</keyword>
<dbReference type="GO" id="GO:0018104">
    <property type="term" value="P:peptidoglycan-protein cross-linking"/>
    <property type="evidence" value="ECO:0007669"/>
    <property type="project" value="TreeGrafter"/>
</dbReference>
<dbReference type="EMBL" id="VCQV01000004">
    <property type="protein sequence ID" value="TWP37932.1"/>
    <property type="molecule type" value="Genomic_DNA"/>
</dbReference>
<dbReference type="AlphaFoldDB" id="A0A563E6U4"/>
<organism evidence="9 10">
    <name type="scientific">Leekyejoonella antrihumi</name>
    <dbReference type="NCBI Taxonomy" id="1660198"/>
    <lineage>
        <taxon>Bacteria</taxon>
        <taxon>Bacillati</taxon>
        <taxon>Actinomycetota</taxon>
        <taxon>Actinomycetes</taxon>
        <taxon>Micrococcales</taxon>
        <taxon>Dermacoccaceae</taxon>
        <taxon>Leekyejoonella</taxon>
    </lineage>
</organism>
<feature type="region of interest" description="Disordered" evidence="7">
    <location>
        <begin position="57"/>
        <end position="99"/>
    </location>
</feature>
<reference evidence="9 10" key="2">
    <citation type="submission" date="2019-08" db="EMBL/GenBank/DDBJ databases">
        <title>Jejuicoccus antrihumi gen. nov., sp. nov., a new member of the family Dermacoccaceae isolated from a cave.</title>
        <authorList>
            <person name="Schumann P."/>
            <person name="Kim I.S."/>
        </authorList>
    </citation>
    <scope>NUCLEOTIDE SEQUENCE [LARGE SCALE GENOMIC DNA]</scope>
    <source>
        <strain evidence="9 10">C5-26</strain>
    </source>
</reference>
<evidence type="ECO:0000256" key="4">
    <source>
        <dbReference type="ARBA" id="ARBA00022984"/>
    </source>
</evidence>
<comment type="caution">
    <text evidence="9">The sequence shown here is derived from an EMBL/GenBank/DDBJ whole genome shotgun (WGS) entry which is preliminary data.</text>
</comment>
<comment type="pathway">
    <text evidence="1 6">Cell wall biogenesis; peptidoglycan biosynthesis.</text>
</comment>
<evidence type="ECO:0000256" key="3">
    <source>
        <dbReference type="ARBA" id="ARBA00022960"/>
    </source>
</evidence>
<dbReference type="InterPro" id="IPR050979">
    <property type="entry name" value="LD-transpeptidase"/>
</dbReference>
<dbReference type="UniPathway" id="UPA00219"/>
<dbReference type="InterPro" id="IPR005490">
    <property type="entry name" value="LD_TPept_cat_dom"/>
</dbReference>
<evidence type="ECO:0000256" key="7">
    <source>
        <dbReference type="SAM" id="MobiDB-lite"/>
    </source>
</evidence>
<dbReference type="PANTHER" id="PTHR30582">
    <property type="entry name" value="L,D-TRANSPEPTIDASE"/>
    <property type="match status" value="1"/>
</dbReference>
<evidence type="ECO:0000313" key="9">
    <source>
        <dbReference type="EMBL" id="TWP37932.1"/>
    </source>
</evidence>
<feature type="active site" description="Nucleophile" evidence="6">
    <location>
        <position position="300"/>
    </location>
</feature>
<dbReference type="GO" id="GO:0071972">
    <property type="term" value="F:peptidoglycan L,D-transpeptidase activity"/>
    <property type="evidence" value="ECO:0007669"/>
    <property type="project" value="TreeGrafter"/>
</dbReference>
<sequence length="324" mass="33611">MQLLIRELRDRLGSSPRRAIAVLAAGSVLLVGCSAPAPTALRADGDAPVALATLQPGSVKTVPPTTARTAAKPPATSSAPSPTHSTAHPSPSSTAPKRVAVPKVTAAQLRALPVADTYARLRHAGIDVHAEPTGQLAHIARDTVAFRAPGGTPVAMIPHEEVGVATWLPVLAVRPGWLEVRLPSRPNGVVAWVPAPGIPTKSTSYRIVVSLHAGVMTIYRGRHVVGGWIVGHGRPGLPTPTARTFVMTRFHDPKQSFSPVIFALGAHSDAMASFEGGPGTIAIHGWPTYAGRHGGVSHGCVRVPGGALDALRNVPNGTPVDIKN</sequence>
<evidence type="ECO:0000313" key="10">
    <source>
        <dbReference type="Proteomes" id="UP000320244"/>
    </source>
</evidence>
<feature type="active site" description="Proton donor/acceptor" evidence="6">
    <location>
        <position position="284"/>
    </location>
</feature>
<name>A0A563E6U4_9MICO</name>
<dbReference type="GO" id="GO:0016740">
    <property type="term" value="F:transferase activity"/>
    <property type="evidence" value="ECO:0007669"/>
    <property type="project" value="UniProtKB-KW"/>
</dbReference>
<evidence type="ECO:0000256" key="5">
    <source>
        <dbReference type="ARBA" id="ARBA00023316"/>
    </source>
</evidence>
<evidence type="ECO:0000256" key="6">
    <source>
        <dbReference type="PROSITE-ProRule" id="PRU01373"/>
    </source>
</evidence>
<dbReference type="PROSITE" id="PS52029">
    <property type="entry name" value="LD_TPASE"/>
    <property type="match status" value="1"/>
</dbReference>
<dbReference type="GO" id="GO:0005576">
    <property type="term" value="C:extracellular region"/>
    <property type="evidence" value="ECO:0007669"/>
    <property type="project" value="TreeGrafter"/>
</dbReference>
<accession>A0A563E6U4</accession>
<keyword evidence="3 6" id="KW-0133">Cell shape</keyword>